<evidence type="ECO:0000259" key="7">
    <source>
        <dbReference type="Pfam" id="PF04321"/>
    </source>
</evidence>
<dbReference type="Gene3D" id="3.40.50.720">
    <property type="entry name" value="NAD(P)-binding Rossmann-like Domain"/>
    <property type="match status" value="1"/>
</dbReference>
<dbReference type="STRING" id="80876.SAMN05421779_106149"/>
<protein>
    <recommendedName>
        <fullName evidence="4 6">dTDP-4-dehydrorhamnose reductase</fullName>
        <ecNumber evidence="3 6">1.1.1.133</ecNumber>
    </recommendedName>
</protein>
<dbReference type="SUPFAM" id="SSF51735">
    <property type="entry name" value="NAD(P)-binding Rossmann-fold domains"/>
    <property type="match status" value="1"/>
</dbReference>
<organism evidence="8 9">
    <name type="scientific">Insolitispirillum peregrinum</name>
    <dbReference type="NCBI Taxonomy" id="80876"/>
    <lineage>
        <taxon>Bacteria</taxon>
        <taxon>Pseudomonadati</taxon>
        <taxon>Pseudomonadota</taxon>
        <taxon>Alphaproteobacteria</taxon>
        <taxon>Rhodospirillales</taxon>
        <taxon>Novispirillaceae</taxon>
        <taxon>Insolitispirillum</taxon>
    </lineage>
</organism>
<accession>A0A1N7P8U9</accession>
<dbReference type="CDD" id="cd05254">
    <property type="entry name" value="dTDP_HR_like_SDR_e"/>
    <property type="match status" value="1"/>
</dbReference>
<dbReference type="AlphaFoldDB" id="A0A1N7P8U9"/>
<dbReference type="InterPro" id="IPR029903">
    <property type="entry name" value="RmlD-like-bd"/>
</dbReference>
<dbReference type="NCBIfam" id="TIGR01214">
    <property type="entry name" value="rmlD"/>
    <property type="match status" value="1"/>
</dbReference>
<dbReference type="Gene3D" id="3.90.25.10">
    <property type="entry name" value="UDP-galactose 4-epimerase, domain 1"/>
    <property type="match status" value="1"/>
</dbReference>
<name>A0A1N7P8U9_9PROT</name>
<dbReference type="RefSeq" id="WP_076401462.1">
    <property type="nucleotide sequence ID" value="NZ_FTOA01000006.1"/>
</dbReference>
<dbReference type="UniPathway" id="UPA00124"/>
<comment type="function">
    <text evidence="6">Catalyzes the reduction of dTDP-6-deoxy-L-lyxo-4-hexulose to yield dTDP-L-rhamnose.</text>
</comment>
<dbReference type="Proteomes" id="UP000185678">
    <property type="component" value="Unassembled WGS sequence"/>
</dbReference>
<comment type="catalytic activity">
    <reaction evidence="5 6">
        <text>dTDP-beta-L-rhamnose + NADP(+) = dTDP-4-dehydro-beta-L-rhamnose + NADPH + H(+)</text>
        <dbReference type="Rhea" id="RHEA:21796"/>
        <dbReference type="ChEBI" id="CHEBI:15378"/>
        <dbReference type="ChEBI" id="CHEBI:57510"/>
        <dbReference type="ChEBI" id="CHEBI:57783"/>
        <dbReference type="ChEBI" id="CHEBI:58349"/>
        <dbReference type="ChEBI" id="CHEBI:62830"/>
        <dbReference type="EC" id="1.1.1.133"/>
    </reaction>
</comment>
<dbReference type="EMBL" id="FTOA01000006">
    <property type="protein sequence ID" value="SIT07001.1"/>
    <property type="molecule type" value="Genomic_DNA"/>
</dbReference>
<dbReference type="EC" id="1.1.1.133" evidence="3 6"/>
<evidence type="ECO:0000313" key="8">
    <source>
        <dbReference type="EMBL" id="SIT07001.1"/>
    </source>
</evidence>
<gene>
    <name evidence="8" type="ORF">SAMN05421779_106149</name>
</gene>
<dbReference type="OrthoDB" id="9803892at2"/>
<dbReference type="GO" id="GO:0019305">
    <property type="term" value="P:dTDP-rhamnose biosynthetic process"/>
    <property type="evidence" value="ECO:0007669"/>
    <property type="project" value="UniProtKB-UniPathway"/>
</dbReference>
<feature type="domain" description="RmlD-like substrate binding" evidence="7">
    <location>
        <begin position="1"/>
        <end position="284"/>
    </location>
</feature>
<evidence type="ECO:0000256" key="2">
    <source>
        <dbReference type="ARBA" id="ARBA00010944"/>
    </source>
</evidence>
<reference evidence="8 9" key="1">
    <citation type="submission" date="2017-01" db="EMBL/GenBank/DDBJ databases">
        <authorList>
            <person name="Mah S.A."/>
            <person name="Swanson W.J."/>
            <person name="Moy G.W."/>
            <person name="Vacquier V.D."/>
        </authorList>
    </citation>
    <scope>NUCLEOTIDE SEQUENCE [LARGE SCALE GENOMIC DNA]</scope>
    <source>
        <strain evidence="8 9">DSM 11589</strain>
    </source>
</reference>
<dbReference type="InterPro" id="IPR036291">
    <property type="entry name" value="NAD(P)-bd_dom_sf"/>
</dbReference>
<evidence type="ECO:0000256" key="1">
    <source>
        <dbReference type="ARBA" id="ARBA00004781"/>
    </source>
</evidence>
<comment type="similarity">
    <text evidence="2 6">Belongs to the dTDP-4-dehydrorhamnose reductase family.</text>
</comment>
<keyword evidence="6" id="KW-0560">Oxidoreductase</keyword>
<evidence type="ECO:0000256" key="4">
    <source>
        <dbReference type="ARBA" id="ARBA00017099"/>
    </source>
</evidence>
<keyword evidence="9" id="KW-1185">Reference proteome</keyword>
<evidence type="ECO:0000313" key="9">
    <source>
        <dbReference type="Proteomes" id="UP000185678"/>
    </source>
</evidence>
<comment type="cofactor">
    <cofactor evidence="6">
        <name>Mg(2+)</name>
        <dbReference type="ChEBI" id="CHEBI:18420"/>
    </cofactor>
    <text evidence="6">Binds 1 Mg(2+) ion per monomer.</text>
</comment>
<evidence type="ECO:0000256" key="5">
    <source>
        <dbReference type="ARBA" id="ARBA00048200"/>
    </source>
</evidence>
<dbReference type="PANTHER" id="PTHR10491">
    <property type="entry name" value="DTDP-4-DEHYDRORHAMNOSE REDUCTASE"/>
    <property type="match status" value="1"/>
</dbReference>
<dbReference type="InterPro" id="IPR005913">
    <property type="entry name" value="dTDP_dehydrorham_reduct"/>
</dbReference>
<comment type="pathway">
    <text evidence="1 6">Carbohydrate biosynthesis; dTDP-L-rhamnose biosynthesis.</text>
</comment>
<dbReference type="GO" id="GO:0008831">
    <property type="term" value="F:dTDP-4-dehydrorhamnose reductase activity"/>
    <property type="evidence" value="ECO:0007669"/>
    <property type="project" value="UniProtKB-EC"/>
</dbReference>
<sequence>MKILLLGPNGQLGTDIRAANAALATPAEIIPLGREVVDLSNIDAASAAIAAHDFDVLVNASSYHKTDEVEGNAQLAFTINAHLVRRLAEIAGDKKARLVHVSTDYVFGGQASRSPLTEAEGKAPLNIYGASKGMGEDLALTSGADVLVLRVASLFGVAGASGKGGNFVETMIRFGRDRKRLTVVADQVMSPTSTADIASTLFSLLSKDVDSGVWHVVNGGQASWYEFAKRIIDRAGVDAEVLPIPSSDYPTPARRPTYSVLDTAKLAAAVGAMRPWEEALDAYLVAKGYRD</sequence>
<dbReference type="Pfam" id="PF04321">
    <property type="entry name" value="RmlD_sub_bind"/>
    <property type="match status" value="1"/>
</dbReference>
<keyword evidence="6" id="KW-0521">NADP</keyword>
<dbReference type="PANTHER" id="PTHR10491:SF4">
    <property type="entry name" value="METHIONINE ADENOSYLTRANSFERASE 2 SUBUNIT BETA"/>
    <property type="match status" value="1"/>
</dbReference>
<evidence type="ECO:0000256" key="6">
    <source>
        <dbReference type="RuleBase" id="RU364082"/>
    </source>
</evidence>
<evidence type="ECO:0000256" key="3">
    <source>
        <dbReference type="ARBA" id="ARBA00012929"/>
    </source>
</evidence>
<proteinExistence type="inferred from homology"/>